<gene>
    <name evidence="1" type="ORF">GOB80_04350</name>
</gene>
<name>A0ABX0KIQ8_9PROT</name>
<dbReference type="EMBL" id="WOTE01000002">
    <property type="protein sequence ID" value="NHO38927.1"/>
    <property type="molecule type" value="Genomic_DNA"/>
</dbReference>
<comment type="caution">
    <text evidence="1">The sequence shown here is derived from an EMBL/GenBank/DDBJ whole genome shotgun (WGS) entry which is preliminary data.</text>
</comment>
<keyword evidence="2" id="KW-1185">Reference proteome</keyword>
<evidence type="ECO:0000313" key="2">
    <source>
        <dbReference type="Proteomes" id="UP000657200"/>
    </source>
</evidence>
<dbReference type="Proteomes" id="UP000657200">
    <property type="component" value="Unassembled WGS sequence"/>
</dbReference>
<dbReference type="InterPro" id="IPR021530">
    <property type="entry name" value="AllH-like"/>
</dbReference>
<sequence>MCRHWLLDRNQPDCGRQSGNVDCARPGHSHPGFCRGKSCGMMEVRPQRIAAFATQALAGRHKQPVRLLATFARHVYLLVGEGDVGTMLILSPPSECMTPYTLMLASWPPVMEEHGPMWCDGQTLQLGEWSIRLQGATTWPSFVGKAHVSWQNIQTYALLLQDVKKLTHQSDYLAAVADNPTRLDMPGWDGTQLAMGLIRQDRDRIFAGASACVGLGRGLTPAGDDFLCGVMLAAHQVLPMPDTVCESIVDSAKGKTTTLSYAFLVSAAQGHVSEDWRSLLLNDMPDQKQDVRLRLLGAVIQHGYSSGADSLAGFVWALHVLGHGADAI</sequence>
<reference evidence="1 2" key="1">
    <citation type="journal article" date="2020" name="Int. J. Syst. Evol. Microbiol.">
        <title>Novel acetic acid bacteria from cider fermentations: Acetobacter conturbans sp. nov. and Acetobacter fallax sp. nov.</title>
        <authorList>
            <person name="Sombolestani A.S."/>
            <person name="Cleenwerck I."/>
            <person name="Cnockaert M."/>
            <person name="Borremans W."/>
            <person name="Wieme A.D."/>
            <person name="De Vuyst L."/>
            <person name="Vandamme P."/>
        </authorList>
    </citation>
    <scope>NUCLEOTIDE SEQUENCE [LARGE SCALE GENOMIC DNA]</scope>
    <source>
        <strain evidence="1 2">LMG 23848</strain>
    </source>
</reference>
<proteinExistence type="predicted"/>
<organism evidence="1 2">
    <name type="scientific">Acetobacter ghanensis</name>
    <dbReference type="NCBI Taxonomy" id="431306"/>
    <lineage>
        <taxon>Bacteria</taxon>
        <taxon>Pseudomonadati</taxon>
        <taxon>Pseudomonadota</taxon>
        <taxon>Alphaproteobacteria</taxon>
        <taxon>Acetobacterales</taxon>
        <taxon>Acetobacteraceae</taxon>
        <taxon>Acetobacter</taxon>
    </lineage>
</organism>
<evidence type="ECO:0000313" key="1">
    <source>
        <dbReference type="EMBL" id="NHO38927.1"/>
    </source>
</evidence>
<dbReference type="Pfam" id="PF11392">
    <property type="entry name" value="AllH"/>
    <property type="match status" value="1"/>
</dbReference>
<protein>
    <submittedName>
        <fullName evidence="1">DUF2877 domain-containing protein</fullName>
    </submittedName>
</protein>
<accession>A0ABX0KIQ8</accession>